<dbReference type="EMBL" id="PCXU01000029">
    <property type="protein sequence ID" value="PIR43273.1"/>
    <property type="molecule type" value="Genomic_DNA"/>
</dbReference>
<protein>
    <submittedName>
        <fullName evidence="1">Uncharacterized protein</fullName>
    </submittedName>
</protein>
<evidence type="ECO:0000313" key="1">
    <source>
        <dbReference type="EMBL" id="PIR43273.1"/>
    </source>
</evidence>
<reference evidence="1 2" key="1">
    <citation type="submission" date="2017-09" db="EMBL/GenBank/DDBJ databases">
        <title>Depth-based differentiation of microbial function through sediment-hosted aquifers and enrichment of novel symbionts in the deep terrestrial subsurface.</title>
        <authorList>
            <person name="Probst A.J."/>
            <person name="Ladd B."/>
            <person name="Jarett J.K."/>
            <person name="Geller-Mcgrath D.E."/>
            <person name="Sieber C.M."/>
            <person name="Emerson J.B."/>
            <person name="Anantharaman K."/>
            <person name="Thomas B.C."/>
            <person name="Malmstrom R."/>
            <person name="Stieglmeier M."/>
            <person name="Klingl A."/>
            <person name="Woyke T."/>
            <person name="Ryan C.M."/>
            <person name="Banfield J.F."/>
        </authorList>
    </citation>
    <scope>NUCLEOTIDE SEQUENCE [LARGE SCALE GENOMIC DNA]</scope>
    <source>
        <strain evidence="1">CG10_big_fil_rev_8_21_14_0_10_32_10</strain>
    </source>
</reference>
<gene>
    <name evidence="1" type="ORF">COV24_03375</name>
</gene>
<dbReference type="Proteomes" id="UP000230214">
    <property type="component" value="Unassembled WGS sequence"/>
</dbReference>
<comment type="caution">
    <text evidence="1">The sequence shown here is derived from an EMBL/GenBank/DDBJ whole genome shotgun (WGS) entry which is preliminary data.</text>
</comment>
<dbReference type="AlphaFoldDB" id="A0A2H0R9T4"/>
<accession>A0A2H0R9T4</accession>
<proteinExistence type="predicted"/>
<evidence type="ECO:0000313" key="2">
    <source>
        <dbReference type="Proteomes" id="UP000230214"/>
    </source>
</evidence>
<organism evidence="1 2">
    <name type="scientific">candidate division WWE3 bacterium CG10_big_fil_rev_8_21_14_0_10_32_10</name>
    <dbReference type="NCBI Taxonomy" id="1975090"/>
    <lineage>
        <taxon>Bacteria</taxon>
        <taxon>Katanobacteria</taxon>
    </lineage>
</organism>
<name>A0A2H0R9T4_UNCKA</name>
<sequence length="173" mass="19249">MGQPTTINEIMYTDGTVIDSTRATNLVAGSNYWVARNLPGSGKSTLDSTIGNFNCEVRRFLFSGHGAGNYVTNFKYYISDQNAVSSDMTHMYYASNIFTDPSTYNDSDIYSMVGDWATAPTSVPSVPNIYTFLGYNEYDDPAYTQFLYTAVVVEAGKTTGTASWKYKLLYQYT</sequence>